<evidence type="ECO:0000313" key="12">
    <source>
        <dbReference type="Proteomes" id="UP000000378"/>
    </source>
</evidence>
<dbReference type="GO" id="GO:0004527">
    <property type="term" value="F:exonuclease activity"/>
    <property type="evidence" value="ECO:0007669"/>
    <property type="project" value="UniProtKB-KW"/>
</dbReference>
<evidence type="ECO:0000313" key="11">
    <source>
        <dbReference type="EMBL" id="ADI02108.1"/>
    </source>
</evidence>
<evidence type="ECO:0000256" key="9">
    <source>
        <dbReference type="RuleBase" id="RU365022"/>
    </source>
</evidence>
<evidence type="ECO:0000256" key="4">
    <source>
        <dbReference type="ARBA" id="ARBA00022839"/>
    </source>
</evidence>
<reference evidence="11 12" key="2">
    <citation type="journal article" date="2010" name="Stand. Genomic Sci.">
        <title>Complete genome sequence of Syntrophothermus lipocalidus type strain (TGB-C1).</title>
        <authorList>
            <person name="Djao O.D."/>
            <person name="Zhang X."/>
            <person name="Lucas S."/>
            <person name="Lapidus A."/>
            <person name="Del Rio T.G."/>
            <person name="Nolan M."/>
            <person name="Tice H."/>
            <person name="Cheng J.F."/>
            <person name="Han C."/>
            <person name="Tapia R."/>
            <person name="Goodwin L."/>
            <person name="Pitluck S."/>
            <person name="Liolios K."/>
            <person name="Ivanova N."/>
            <person name="Mavromatis K."/>
            <person name="Mikhailova N."/>
            <person name="Ovchinnikova G."/>
            <person name="Pati A."/>
            <person name="Brambilla E."/>
            <person name="Chen A."/>
            <person name="Palaniappan K."/>
            <person name="Land M."/>
            <person name="Hauser L."/>
            <person name="Chang Y.J."/>
            <person name="Jeffries C.D."/>
            <person name="Rohde M."/>
            <person name="Sikorski J."/>
            <person name="Spring S."/>
            <person name="Goker M."/>
            <person name="Detter J.C."/>
            <person name="Woyke T."/>
            <person name="Bristow J."/>
            <person name="Eisen J.A."/>
            <person name="Markowitz V."/>
            <person name="Hugenholtz P."/>
            <person name="Kyrpides N.C."/>
            <person name="Klenk H.P."/>
        </authorList>
    </citation>
    <scope>NUCLEOTIDE SEQUENCE [LARGE SCALE GENOMIC DNA]</scope>
    <source>
        <strain evidence="12">DSM 12680 / TGB-C1</strain>
    </source>
</reference>
<dbReference type="GO" id="GO:0046872">
    <property type="term" value="F:metal ion binding"/>
    <property type="evidence" value="ECO:0007669"/>
    <property type="project" value="UniProtKB-KW"/>
</dbReference>
<comment type="cofactor">
    <cofactor evidence="9">
        <name>iron-sulfur cluster</name>
        <dbReference type="ChEBI" id="CHEBI:30408"/>
    </cofactor>
</comment>
<sequence length="179" mass="20781">MSSLSLESINDEEFERLRTNGIKINYWAVCKRKVWLYSKGLRMEPLSERVTLGRLLHEQAYPDLVRREVLLDDLIKIDVIEAESKILEVKYSRKFKEAALLQVSYYLYYLRRMGAGDLTGELRFPKERKKEQVSLSPEIESAIMEALRSIATIEAMDSPPEADFTTVCRVCAYCELCWG</sequence>
<dbReference type="Gene3D" id="3.90.320.10">
    <property type="match status" value="1"/>
</dbReference>
<evidence type="ECO:0000256" key="2">
    <source>
        <dbReference type="ARBA" id="ARBA00022723"/>
    </source>
</evidence>
<dbReference type="NCBIfam" id="TIGR00372">
    <property type="entry name" value="cas4"/>
    <property type="match status" value="1"/>
</dbReference>
<dbReference type="GO" id="GO:0051607">
    <property type="term" value="P:defense response to virus"/>
    <property type="evidence" value="ECO:0007669"/>
    <property type="project" value="UniProtKB-KW"/>
</dbReference>
<dbReference type="AlphaFoldDB" id="D7CN23"/>
<keyword evidence="1 9" id="KW-0540">Nuclease</keyword>
<dbReference type="HOGENOM" id="CLU_133784_0_0_9"/>
<reference evidence="12" key="1">
    <citation type="journal article" date="2010" name="Stand. Genomic Sci.">
        <title>Complete genome sequence of Syntrophothermus lipocalidus type strain (TGB-C1T).</title>
        <authorList>
            <consortium name="US DOE Joint Genome Institute (JGI-PGF)"/>
            <person name="Djao O."/>
            <person name="Zhang X."/>
            <person name="Lucas S."/>
            <person name="Lapidus A."/>
            <person name="Glavina Del Rio T."/>
            <person name="Nolan M."/>
            <person name="Tice H."/>
            <person name="Cheng J."/>
            <person name="Han C."/>
            <person name="Tapia R."/>
            <person name="Goodwin L."/>
            <person name="Pitluck S."/>
            <person name="Liolios K."/>
            <person name="Ivanova N."/>
            <person name="Mavromatis K."/>
            <person name="Mikhailova N."/>
            <person name="Ovchinnikova G."/>
            <person name="Pati A."/>
            <person name="Brambilla E."/>
            <person name="Chen A."/>
            <person name="Palaniappan K."/>
            <person name="Land M."/>
            <person name="Hauser L."/>
            <person name="Chang Y."/>
            <person name="Jeffries C."/>
            <person name="Rohde M."/>
            <person name="Sikorski J."/>
            <person name="Spring S."/>
            <person name="Goker M."/>
            <person name="Detter J."/>
            <person name="Woyke T."/>
            <person name="Bristow J."/>
            <person name="Eisen J."/>
            <person name="Markowitz V."/>
            <person name="Hugenholtz P."/>
            <person name="Kyrpides N."/>
            <person name="Klenk H."/>
        </authorList>
    </citation>
    <scope>NUCLEOTIDE SEQUENCE [LARGE SCALE GENOMIC DNA]</scope>
    <source>
        <strain evidence="12">DSM 12680 / TGB-C1</strain>
    </source>
</reference>
<dbReference type="InterPro" id="IPR011604">
    <property type="entry name" value="PDDEXK-like_dom_sf"/>
</dbReference>
<evidence type="ECO:0000256" key="1">
    <source>
        <dbReference type="ARBA" id="ARBA00022722"/>
    </source>
</evidence>
<accession>D7CN23</accession>
<dbReference type="KEGG" id="slp:Slip_1345"/>
<keyword evidence="6 9" id="KW-0411">Iron-sulfur</keyword>
<keyword evidence="3 9" id="KW-0378">Hydrolase</keyword>
<protein>
    <recommendedName>
        <fullName evidence="9">CRISPR-associated exonuclease Cas4</fullName>
        <ecNumber evidence="9">3.1.12.1</ecNumber>
    </recommendedName>
</protein>
<proteinExistence type="inferred from homology"/>
<dbReference type="RefSeq" id="WP_013175510.1">
    <property type="nucleotide sequence ID" value="NC_014220.1"/>
</dbReference>
<name>D7CN23_SYNLT</name>
<keyword evidence="12" id="KW-1185">Reference proteome</keyword>
<organism evidence="11 12">
    <name type="scientific">Syntrophothermus lipocalidus (strain DSM 12680 / TGB-C1)</name>
    <dbReference type="NCBI Taxonomy" id="643648"/>
    <lineage>
        <taxon>Bacteria</taxon>
        <taxon>Bacillati</taxon>
        <taxon>Bacillota</taxon>
        <taxon>Clostridia</taxon>
        <taxon>Eubacteriales</taxon>
        <taxon>Syntrophomonadaceae</taxon>
        <taxon>Syntrophothermus</taxon>
    </lineage>
</organism>
<dbReference type="PANTHER" id="PTHR37168">
    <property type="entry name" value="CRISPR-ASSOCIATED EXONUCLEASE CAS4"/>
    <property type="match status" value="1"/>
</dbReference>
<dbReference type="Pfam" id="PF01930">
    <property type="entry name" value="Cas_Cas4"/>
    <property type="match status" value="1"/>
</dbReference>
<dbReference type="EC" id="3.1.12.1" evidence="9"/>
<evidence type="ECO:0000256" key="7">
    <source>
        <dbReference type="ARBA" id="ARBA00023118"/>
    </source>
</evidence>
<dbReference type="PANTHER" id="PTHR37168:SF1">
    <property type="entry name" value="CRISPR-ASSOCIATED EXONUCLEASE CAS4"/>
    <property type="match status" value="1"/>
</dbReference>
<comment type="cofactor">
    <cofactor evidence="9">
        <name>Mg(2+)</name>
        <dbReference type="ChEBI" id="CHEBI:18420"/>
    </cofactor>
    <cofactor evidence="9">
        <name>Mn(2+)</name>
        <dbReference type="ChEBI" id="CHEBI:29035"/>
    </cofactor>
    <text evidence="9">Mg(2+) or Mn(2+) required for ssDNA cleavage activity.</text>
</comment>
<comment type="similarity">
    <text evidence="9">Belongs to the CRISPR-associated exonuclease Cas4 family.</text>
</comment>
<evidence type="ECO:0000256" key="5">
    <source>
        <dbReference type="ARBA" id="ARBA00023004"/>
    </source>
</evidence>
<dbReference type="InterPro" id="IPR013343">
    <property type="entry name" value="CRISPR-assoc_prot_Cas4"/>
</dbReference>
<keyword evidence="8 9" id="KW-0464">Manganese</keyword>
<dbReference type="EMBL" id="CP002048">
    <property type="protein sequence ID" value="ADI02108.1"/>
    <property type="molecule type" value="Genomic_DNA"/>
</dbReference>
<keyword evidence="2 9" id="KW-0479">Metal-binding</keyword>
<dbReference type="Proteomes" id="UP000000378">
    <property type="component" value="Chromosome"/>
</dbReference>
<dbReference type="STRING" id="643648.Slip_1345"/>
<evidence type="ECO:0000256" key="6">
    <source>
        <dbReference type="ARBA" id="ARBA00023014"/>
    </source>
</evidence>
<evidence type="ECO:0000256" key="3">
    <source>
        <dbReference type="ARBA" id="ARBA00022801"/>
    </source>
</evidence>
<dbReference type="OrthoDB" id="9794720at2"/>
<gene>
    <name evidence="11" type="ordered locus">Slip_1345</name>
</gene>
<evidence type="ECO:0000259" key="10">
    <source>
        <dbReference type="Pfam" id="PF01930"/>
    </source>
</evidence>
<keyword evidence="4 9" id="KW-0269">Exonuclease</keyword>
<feature type="domain" description="DUF83" evidence="10">
    <location>
        <begin position="20"/>
        <end position="178"/>
    </location>
</feature>
<dbReference type="eggNOG" id="COG1468">
    <property type="taxonomic scope" value="Bacteria"/>
</dbReference>
<dbReference type="InterPro" id="IPR022765">
    <property type="entry name" value="Dna2/Cas4_DUF83"/>
</dbReference>
<evidence type="ECO:0000256" key="8">
    <source>
        <dbReference type="ARBA" id="ARBA00023211"/>
    </source>
</evidence>
<comment type="function">
    <text evidence="9">CRISPR (clustered regularly interspaced short palindromic repeat) is an adaptive immune system that provides protection against mobile genetic elements (viruses, transposable elements and conjugative plasmids). CRISPR clusters contain sequences complementary to antecedent mobile elements and target invading nucleic acids. CRISPR clusters are transcribed and processed into CRISPR RNA (crRNA).</text>
</comment>
<keyword evidence="5 9" id="KW-0408">Iron</keyword>
<dbReference type="GO" id="GO:0051536">
    <property type="term" value="F:iron-sulfur cluster binding"/>
    <property type="evidence" value="ECO:0007669"/>
    <property type="project" value="UniProtKB-KW"/>
</dbReference>
<keyword evidence="7 9" id="KW-0051">Antiviral defense</keyword>